<comment type="caution">
    <text evidence="1">The sequence shown here is derived from an EMBL/GenBank/DDBJ whole genome shotgun (WGS) entry which is preliminary data.</text>
</comment>
<name>A0A1Y4DNQ1_9BACT</name>
<gene>
    <name evidence="1" type="ORF">B5F75_04025</name>
</gene>
<sequence>MGGIWKAGGQVISSAASLLGDRKSEIDYYDALARDADRQARYTAAASERQATYLFKSAAEKGRELYENYRQTAGSQKTALAASGLTSSSATVQTILKNSRFNALLDQQALQESLQDALYENNVSAAEHIYSLNETAAQYRRAAQNRGSWWKLGSNILSLFS</sequence>
<keyword evidence="2" id="KW-1185">Reference proteome</keyword>
<dbReference type="EMBL" id="NFJD01000002">
    <property type="protein sequence ID" value="OUO57021.1"/>
    <property type="molecule type" value="Genomic_DNA"/>
</dbReference>
<proteinExistence type="predicted"/>
<dbReference type="Proteomes" id="UP000196368">
    <property type="component" value="Unassembled WGS sequence"/>
</dbReference>
<evidence type="ECO:0000313" key="2">
    <source>
        <dbReference type="Proteomes" id="UP000196368"/>
    </source>
</evidence>
<organism evidence="1 2">
    <name type="scientific">Candidatus Avelusimicrobium gallicola</name>
    <dbReference type="NCBI Taxonomy" id="2562704"/>
    <lineage>
        <taxon>Bacteria</taxon>
        <taxon>Pseudomonadati</taxon>
        <taxon>Elusimicrobiota</taxon>
        <taxon>Elusimicrobia</taxon>
        <taxon>Elusimicrobiales</taxon>
        <taxon>Elusimicrobiaceae</taxon>
        <taxon>Candidatus Avelusimicrobium</taxon>
    </lineage>
</organism>
<dbReference type="AlphaFoldDB" id="A0A1Y4DNQ1"/>
<accession>A0A1Y4DNQ1</accession>
<protein>
    <submittedName>
        <fullName evidence="1">Uncharacterized protein</fullName>
    </submittedName>
</protein>
<evidence type="ECO:0000313" key="1">
    <source>
        <dbReference type="EMBL" id="OUO57021.1"/>
    </source>
</evidence>
<reference evidence="2" key="1">
    <citation type="submission" date="2017-04" db="EMBL/GenBank/DDBJ databases">
        <title>Function of individual gut microbiota members based on whole genome sequencing of pure cultures obtained from chicken caecum.</title>
        <authorList>
            <person name="Medvecky M."/>
            <person name="Cejkova D."/>
            <person name="Polansky O."/>
            <person name="Karasova D."/>
            <person name="Kubasova T."/>
            <person name="Cizek A."/>
            <person name="Rychlik I."/>
        </authorList>
    </citation>
    <scope>NUCLEOTIDE SEQUENCE [LARGE SCALE GENOMIC DNA]</scope>
    <source>
        <strain evidence="2">An273</strain>
    </source>
</reference>
<dbReference type="RefSeq" id="WP_087288188.1">
    <property type="nucleotide sequence ID" value="NZ_NFJD01000002.1"/>
</dbReference>